<reference evidence="1" key="2">
    <citation type="journal article" date="2015" name="Data Brief">
        <title>Shoot transcriptome of the giant reed, Arundo donax.</title>
        <authorList>
            <person name="Barrero R.A."/>
            <person name="Guerrero F.D."/>
            <person name="Moolhuijzen P."/>
            <person name="Goolsby J.A."/>
            <person name="Tidwell J."/>
            <person name="Bellgard S.E."/>
            <person name="Bellgard M.I."/>
        </authorList>
    </citation>
    <scope>NUCLEOTIDE SEQUENCE</scope>
    <source>
        <tissue evidence="1">Shoot tissue taken approximately 20 cm above the soil surface</tissue>
    </source>
</reference>
<protein>
    <submittedName>
        <fullName evidence="1">Uncharacterized protein</fullName>
    </submittedName>
</protein>
<name>A0A0A9BH37_ARUDO</name>
<organism evidence="1">
    <name type="scientific">Arundo donax</name>
    <name type="common">Giant reed</name>
    <name type="synonym">Donax arundinaceus</name>
    <dbReference type="NCBI Taxonomy" id="35708"/>
    <lineage>
        <taxon>Eukaryota</taxon>
        <taxon>Viridiplantae</taxon>
        <taxon>Streptophyta</taxon>
        <taxon>Embryophyta</taxon>
        <taxon>Tracheophyta</taxon>
        <taxon>Spermatophyta</taxon>
        <taxon>Magnoliopsida</taxon>
        <taxon>Liliopsida</taxon>
        <taxon>Poales</taxon>
        <taxon>Poaceae</taxon>
        <taxon>PACMAD clade</taxon>
        <taxon>Arundinoideae</taxon>
        <taxon>Arundineae</taxon>
        <taxon>Arundo</taxon>
    </lineage>
</organism>
<reference evidence="1" key="1">
    <citation type="submission" date="2014-09" db="EMBL/GenBank/DDBJ databases">
        <authorList>
            <person name="Magalhaes I.L.F."/>
            <person name="Oliveira U."/>
            <person name="Santos F.R."/>
            <person name="Vidigal T.H.D.A."/>
            <person name="Brescovit A.D."/>
            <person name="Santos A.J."/>
        </authorList>
    </citation>
    <scope>NUCLEOTIDE SEQUENCE</scope>
    <source>
        <tissue evidence="1">Shoot tissue taken approximately 20 cm above the soil surface</tissue>
    </source>
</reference>
<evidence type="ECO:0000313" key="1">
    <source>
        <dbReference type="EMBL" id="JAD62631.1"/>
    </source>
</evidence>
<dbReference type="AlphaFoldDB" id="A0A0A9BH37"/>
<accession>A0A0A9BH37</accession>
<sequence length="30" mass="3451">MIMILAASIFHARIVLIKNSTWSMHHVLCN</sequence>
<dbReference type="EMBL" id="GBRH01235264">
    <property type="protein sequence ID" value="JAD62631.1"/>
    <property type="molecule type" value="Transcribed_RNA"/>
</dbReference>
<proteinExistence type="predicted"/>